<accession>A0A0C3FHM1</accession>
<protein>
    <submittedName>
        <fullName evidence="2">Uncharacterized protein</fullName>
    </submittedName>
</protein>
<dbReference type="HOGENOM" id="CLU_2414095_0_0_1"/>
<dbReference type="AlphaFoldDB" id="A0A0C3FHM1"/>
<dbReference type="EMBL" id="KN833010">
    <property type="protein sequence ID" value="KIM79296.1"/>
    <property type="molecule type" value="Genomic_DNA"/>
</dbReference>
<name>A0A0C3FHM1_PILCF</name>
<proteinExistence type="predicted"/>
<evidence type="ECO:0000256" key="1">
    <source>
        <dbReference type="SAM" id="MobiDB-lite"/>
    </source>
</evidence>
<keyword evidence="3" id="KW-1185">Reference proteome</keyword>
<evidence type="ECO:0000313" key="2">
    <source>
        <dbReference type="EMBL" id="KIM79296.1"/>
    </source>
</evidence>
<organism evidence="2 3">
    <name type="scientific">Piloderma croceum (strain F 1598)</name>
    <dbReference type="NCBI Taxonomy" id="765440"/>
    <lineage>
        <taxon>Eukaryota</taxon>
        <taxon>Fungi</taxon>
        <taxon>Dikarya</taxon>
        <taxon>Basidiomycota</taxon>
        <taxon>Agaricomycotina</taxon>
        <taxon>Agaricomycetes</taxon>
        <taxon>Agaricomycetidae</taxon>
        <taxon>Atheliales</taxon>
        <taxon>Atheliaceae</taxon>
        <taxon>Piloderma</taxon>
    </lineage>
</organism>
<feature type="region of interest" description="Disordered" evidence="1">
    <location>
        <begin position="70"/>
        <end position="92"/>
    </location>
</feature>
<evidence type="ECO:0000313" key="3">
    <source>
        <dbReference type="Proteomes" id="UP000054166"/>
    </source>
</evidence>
<reference evidence="2 3" key="1">
    <citation type="submission" date="2014-04" db="EMBL/GenBank/DDBJ databases">
        <authorList>
            <consortium name="DOE Joint Genome Institute"/>
            <person name="Kuo A."/>
            <person name="Tarkka M."/>
            <person name="Buscot F."/>
            <person name="Kohler A."/>
            <person name="Nagy L.G."/>
            <person name="Floudas D."/>
            <person name="Copeland A."/>
            <person name="Barry K.W."/>
            <person name="Cichocki N."/>
            <person name="Veneault-Fourrey C."/>
            <person name="LaButti K."/>
            <person name="Lindquist E.A."/>
            <person name="Lipzen A."/>
            <person name="Lundell T."/>
            <person name="Morin E."/>
            <person name="Murat C."/>
            <person name="Sun H."/>
            <person name="Tunlid A."/>
            <person name="Henrissat B."/>
            <person name="Grigoriev I.V."/>
            <person name="Hibbett D.S."/>
            <person name="Martin F."/>
            <person name="Nordberg H.P."/>
            <person name="Cantor M.N."/>
            <person name="Hua S.X."/>
        </authorList>
    </citation>
    <scope>NUCLEOTIDE SEQUENCE [LARGE SCALE GENOMIC DNA]</scope>
    <source>
        <strain evidence="2 3">F 1598</strain>
    </source>
</reference>
<dbReference type="InParanoid" id="A0A0C3FHM1"/>
<gene>
    <name evidence="2" type="ORF">PILCRDRAFT_562674</name>
</gene>
<dbReference type="Proteomes" id="UP000054166">
    <property type="component" value="Unassembled WGS sequence"/>
</dbReference>
<feature type="compositionally biased region" description="Polar residues" evidence="1">
    <location>
        <begin position="70"/>
        <end position="81"/>
    </location>
</feature>
<reference evidence="3" key="2">
    <citation type="submission" date="2015-01" db="EMBL/GenBank/DDBJ databases">
        <title>Evolutionary Origins and Diversification of the Mycorrhizal Mutualists.</title>
        <authorList>
            <consortium name="DOE Joint Genome Institute"/>
            <consortium name="Mycorrhizal Genomics Consortium"/>
            <person name="Kohler A."/>
            <person name="Kuo A."/>
            <person name="Nagy L.G."/>
            <person name="Floudas D."/>
            <person name="Copeland A."/>
            <person name="Barry K.W."/>
            <person name="Cichocki N."/>
            <person name="Veneault-Fourrey C."/>
            <person name="LaButti K."/>
            <person name="Lindquist E.A."/>
            <person name="Lipzen A."/>
            <person name="Lundell T."/>
            <person name="Morin E."/>
            <person name="Murat C."/>
            <person name="Riley R."/>
            <person name="Ohm R."/>
            <person name="Sun H."/>
            <person name="Tunlid A."/>
            <person name="Henrissat B."/>
            <person name="Grigoriev I.V."/>
            <person name="Hibbett D.S."/>
            <person name="Martin F."/>
        </authorList>
    </citation>
    <scope>NUCLEOTIDE SEQUENCE [LARGE SCALE GENOMIC DNA]</scope>
    <source>
        <strain evidence="3">F 1598</strain>
    </source>
</reference>
<sequence length="92" mass="10186">MSHDRPPSHNIWFDYGRLCLTLSLIQLDTLRSARKKVIRAQNPSETRFTGGQAHSARILPGPIHWSAARSSMPQCPASSTGICKPDPSKLSF</sequence>